<protein>
    <submittedName>
        <fullName evidence="1">Uncharacterized protein</fullName>
    </submittedName>
</protein>
<reference evidence="1 2" key="1">
    <citation type="journal article" date="2013" name="Mar. Genomics">
        <title>Expression of sulfatases in Rhodopirellula baltica and the diversity of sulfatases in the genus Rhodopirellula.</title>
        <authorList>
            <person name="Wegner C.E."/>
            <person name="Richter-Heitmann T."/>
            <person name="Klindworth A."/>
            <person name="Klockow C."/>
            <person name="Richter M."/>
            <person name="Achstetter T."/>
            <person name="Glockner F.O."/>
            <person name="Harder J."/>
        </authorList>
    </citation>
    <scope>NUCLEOTIDE SEQUENCE [LARGE SCALE GENOMIC DNA]</scope>
    <source>
        <strain evidence="1 2">SH28</strain>
    </source>
</reference>
<proteinExistence type="predicted"/>
<organism evidence="1 2">
    <name type="scientific">Rhodopirellula baltica SH28</name>
    <dbReference type="NCBI Taxonomy" id="993517"/>
    <lineage>
        <taxon>Bacteria</taxon>
        <taxon>Pseudomonadati</taxon>
        <taxon>Planctomycetota</taxon>
        <taxon>Planctomycetia</taxon>
        <taxon>Pirellulales</taxon>
        <taxon>Pirellulaceae</taxon>
        <taxon>Rhodopirellula</taxon>
    </lineage>
</organism>
<gene>
    <name evidence="1" type="ORF">RBSH_02965</name>
</gene>
<name>K5DH03_RHOBT</name>
<evidence type="ECO:0000313" key="1">
    <source>
        <dbReference type="EMBL" id="EKK01713.1"/>
    </source>
</evidence>
<accession>K5DH03</accession>
<dbReference type="AlphaFoldDB" id="K5DH03"/>
<dbReference type="Proteomes" id="UP000007993">
    <property type="component" value="Unassembled WGS sequence"/>
</dbReference>
<evidence type="ECO:0000313" key="2">
    <source>
        <dbReference type="Proteomes" id="UP000007993"/>
    </source>
</evidence>
<comment type="caution">
    <text evidence="1">The sequence shown here is derived from an EMBL/GenBank/DDBJ whole genome shotgun (WGS) entry which is preliminary data.</text>
</comment>
<dbReference type="EMBL" id="AMCW01000085">
    <property type="protein sequence ID" value="EKK01713.1"/>
    <property type="molecule type" value="Genomic_DNA"/>
</dbReference>
<sequence>MQIAKWTLQIGDWGVIGYGCGLFGRCDCAGQLALDSIEKVKLTL</sequence>
<dbReference type="PATRIC" id="fig|993517.3.peg.3212"/>